<comment type="caution">
    <text evidence="2">The sequence shown here is derived from an EMBL/GenBank/DDBJ whole genome shotgun (WGS) entry which is preliminary data.</text>
</comment>
<dbReference type="Proteomes" id="UP000664385">
    <property type="component" value="Unassembled WGS sequence"/>
</dbReference>
<dbReference type="EMBL" id="JAEMWU010000001">
    <property type="protein sequence ID" value="MBN8205670.1"/>
    <property type="molecule type" value="Genomic_DNA"/>
</dbReference>
<proteinExistence type="predicted"/>
<reference evidence="2" key="1">
    <citation type="submission" date="2020-12" db="EMBL/GenBank/DDBJ databases">
        <title>PHA producing bacteria isolated from mangrove.</title>
        <authorList>
            <person name="Zheng W."/>
            <person name="Yu S."/>
            <person name="Huang Y."/>
        </authorList>
    </citation>
    <scope>NUCLEOTIDE SEQUENCE</scope>
    <source>
        <strain evidence="2">GN8-5</strain>
    </source>
</reference>
<evidence type="ECO:0000259" key="1">
    <source>
        <dbReference type="Pfam" id="PF08940"/>
    </source>
</evidence>
<evidence type="ECO:0000313" key="3">
    <source>
        <dbReference type="Proteomes" id="UP000664385"/>
    </source>
</evidence>
<dbReference type="Pfam" id="PF08940">
    <property type="entry name" value="DUF1918"/>
    <property type="match status" value="1"/>
</dbReference>
<feature type="domain" description="DUF1918" evidence="1">
    <location>
        <begin position="1"/>
        <end position="57"/>
    </location>
</feature>
<dbReference type="SUPFAM" id="SSF50118">
    <property type="entry name" value="Cell growth inhibitor/plasmid maintenance toxic component"/>
    <property type="match status" value="1"/>
</dbReference>
<dbReference type="RefSeq" id="WP_179411323.1">
    <property type="nucleotide sequence ID" value="NZ_CP063379.1"/>
</dbReference>
<sequence>MQVAVGSRIVIHGAHVGDAERHGEVLEVRGDDGGAPFLIRFDDGSETLLFPGPDLQIEHRGDTPGGG</sequence>
<dbReference type="AlphaFoldDB" id="A0A939IRE7"/>
<dbReference type="InterPro" id="IPR015035">
    <property type="entry name" value="DUF1918"/>
</dbReference>
<evidence type="ECO:0000313" key="2">
    <source>
        <dbReference type="EMBL" id="MBN8205670.1"/>
    </source>
</evidence>
<protein>
    <submittedName>
        <fullName evidence="2">DUF1918 domain-containing protein</fullName>
    </submittedName>
</protein>
<dbReference type="Gene3D" id="2.30.30.440">
    <property type="entry name" value="Domain of unknown function DUF1918"/>
    <property type="match status" value="1"/>
</dbReference>
<accession>A0A939IRE7</accession>
<gene>
    <name evidence="2" type="ORF">JF543_06815</name>
</gene>
<organism evidence="2 3">
    <name type="scientific">Microbacterium esteraromaticum</name>
    <dbReference type="NCBI Taxonomy" id="57043"/>
    <lineage>
        <taxon>Bacteria</taxon>
        <taxon>Bacillati</taxon>
        <taxon>Actinomycetota</taxon>
        <taxon>Actinomycetes</taxon>
        <taxon>Micrococcales</taxon>
        <taxon>Microbacteriaceae</taxon>
        <taxon>Microbacterium</taxon>
    </lineage>
</organism>
<name>A0A939IRE7_9MICO</name>